<dbReference type="InterPro" id="IPR050794">
    <property type="entry name" value="CPA2_transporter"/>
</dbReference>
<feature type="transmembrane region" description="Helical" evidence="10">
    <location>
        <begin position="137"/>
        <end position="160"/>
    </location>
</feature>
<evidence type="ECO:0000256" key="1">
    <source>
        <dbReference type="ARBA" id="ARBA00004141"/>
    </source>
</evidence>
<proteinExistence type="inferred from homology"/>
<keyword evidence="5" id="KW-0630">Potassium</keyword>
<evidence type="ECO:0000256" key="4">
    <source>
        <dbReference type="ARBA" id="ARBA00022692"/>
    </source>
</evidence>
<dbReference type="Gene3D" id="1.20.1530.20">
    <property type="match status" value="1"/>
</dbReference>
<evidence type="ECO:0000256" key="7">
    <source>
        <dbReference type="ARBA" id="ARBA00023065"/>
    </source>
</evidence>
<feature type="transmembrane region" description="Helical" evidence="10">
    <location>
        <begin position="316"/>
        <end position="334"/>
    </location>
</feature>
<feature type="domain" description="Cation/H+ exchanger transmembrane" evidence="11">
    <location>
        <begin position="61"/>
        <end position="428"/>
    </location>
</feature>
<evidence type="ECO:0000259" key="11">
    <source>
        <dbReference type="Pfam" id="PF00999"/>
    </source>
</evidence>
<evidence type="ECO:0000256" key="8">
    <source>
        <dbReference type="ARBA" id="ARBA00023136"/>
    </source>
</evidence>
<feature type="transmembrane region" description="Helical" evidence="10">
    <location>
        <begin position="203"/>
        <end position="228"/>
    </location>
</feature>
<keyword evidence="7" id="KW-0406">Ion transport</keyword>
<keyword evidence="15" id="KW-1185">Reference proteome</keyword>
<name>A0ABR2CNW4_9ROSI</name>
<feature type="transmembrane region" description="Helical" evidence="10">
    <location>
        <begin position="411"/>
        <end position="432"/>
    </location>
</feature>
<evidence type="ECO:0000259" key="12">
    <source>
        <dbReference type="Pfam" id="PF23256"/>
    </source>
</evidence>
<reference evidence="14 15" key="1">
    <citation type="journal article" date="2024" name="G3 (Bethesda)">
        <title>Genome assembly of Hibiscus sabdariffa L. provides insights into metabolisms of medicinal natural products.</title>
        <authorList>
            <person name="Kim T."/>
        </authorList>
    </citation>
    <scope>NUCLEOTIDE SEQUENCE [LARGE SCALE GENOMIC DNA]</scope>
    <source>
        <strain evidence="14">TK-2024</strain>
        <tissue evidence="14">Old leaves</tissue>
    </source>
</reference>
<protein>
    <recommendedName>
        <fullName evidence="16">Cation/H+ exchanger domain-containing protein</fullName>
    </recommendedName>
</protein>
<evidence type="ECO:0000313" key="14">
    <source>
        <dbReference type="EMBL" id="KAK8521341.1"/>
    </source>
</evidence>
<comment type="caution">
    <text evidence="14">The sequence shown here is derived from an EMBL/GenBank/DDBJ whole genome shotgun (WGS) entry which is preliminary data.</text>
</comment>
<dbReference type="PANTHER" id="PTHR32468:SF173">
    <property type="entry name" value="CATION_H(+) ANTIPORTER 15-LIKE"/>
    <property type="match status" value="1"/>
</dbReference>
<evidence type="ECO:0000256" key="9">
    <source>
        <dbReference type="ARBA" id="ARBA00038341"/>
    </source>
</evidence>
<evidence type="ECO:0000256" key="5">
    <source>
        <dbReference type="ARBA" id="ARBA00022958"/>
    </source>
</evidence>
<dbReference type="Pfam" id="PF23256">
    <property type="entry name" value="CHX17_2nd"/>
    <property type="match status" value="1"/>
</dbReference>
<dbReference type="InterPro" id="IPR057290">
    <property type="entry name" value="CHX17_C"/>
</dbReference>
<feature type="domain" description="Cation/H(+) antiporter C-terminal" evidence="13">
    <location>
        <begin position="639"/>
        <end position="793"/>
    </location>
</feature>
<keyword evidence="8 10" id="KW-0472">Membrane</keyword>
<evidence type="ECO:0000256" key="3">
    <source>
        <dbReference type="ARBA" id="ARBA00022538"/>
    </source>
</evidence>
<gene>
    <name evidence="14" type="ORF">V6N12_005250</name>
</gene>
<comment type="subcellular location">
    <subcellularLocation>
        <location evidence="1">Membrane</location>
        <topology evidence="1">Multi-pass membrane protein</topology>
    </subcellularLocation>
</comment>
<dbReference type="InterPro" id="IPR057291">
    <property type="entry name" value="CHX17_2nd"/>
</dbReference>
<feature type="transmembrane region" description="Helical" evidence="10">
    <location>
        <begin position="234"/>
        <end position="256"/>
    </location>
</feature>
<dbReference type="Proteomes" id="UP001472677">
    <property type="component" value="Unassembled WGS sequence"/>
</dbReference>
<feature type="transmembrane region" description="Helical" evidence="10">
    <location>
        <begin position="71"/>
        <end position="88"/>
    </location>
</feature>
<keyword evidence="6 10" id="KW-1133">Transmembrane helix</keyword>
<keyword evidence="3" id="KW-0633">Potassium transport</keyword>
<dbReference type="PANTHER" id="PTHR32468">
    <property type="entry name" value="CATION/H + ANTIPORTER"/>
    <property type="match status" value="1"/>
</dbReference>
<feature type="transmembrane region" description="Helical" evidence="10">
    <location>
        <begin position="172"/>
        <end position="191"/>
    </location>
</feature>
<dbReference type="Pfam" id="PF00999">
    <property type="entry name" value="Na_H_Exchanger"/>
    <property type="match status" value="1"/>
</dbReference>
<organism evidence="14 15">
    <name type="scientific">Hibiscus sabdariffa</name>
    <name type="common">roselle</name>
    <dbReference type="NCBI Taxonomy" id="183260"/>
    <lineage>
        <taxon>Eukaryota</taxon>
        <taxon>Viridiplantae</taxon>
        <taxon>Streptophyta</taxon>
        <taxon>Embryophyta</taxon>
        <taxon>Tracheophyta</taxon>
        <taxon>Spermatophyta</taxon>
        <taxon>Magnoliopsida</taxon>
        <taxon>eudicotyledons</taxon>
        <taxon>Gunneridae</taxon>
        <taxon>Pentapetalae</taxon>
        <taxon>rosids</taxon>
        <taxon>malvids</taxon>
        <taxon>Malvales</taxon>
        <taxon>Malvaceae</taxon>
        <taxon>Malvoideae</taxon>
        <taxon>Hibiscus</taxon>
    </lineage>
</organism>
<dbReference type="EMBL" id="JBBPBM010000048">
    <property type="protein sequence ID" value="KAK8521341.1"/>
    <property type="molecule type" value="Genomic_DNA"/>
</dbReference>
<keyword evidence="4 10" id="KW-0812">Transmembrane</keyword>
<feature type="transmembrane region" description="Helical" evidence="10">
    <location>
        <begin position="268"/>
        <end position="296"/>
    </location>
</feature>
<keyword evidence="2" id="KW-0813">Transport</keyword>
<evidence type="ECO:0000256" key="2">
    <source>
        <dbReference type="ARBA" id="ARBA00022448"/>
    </source>
</evidence>
<evidence type="ECO:0000259" key="13">
    <source>
        <dbReference type="Pfam" id="PF23259"/>
    </source>
</evidence>
<dbReference type="InterPro" id="IPR006153">
    <property type="entry name" value="Cation/H_exchanger_TM"/>
</dbReference>
<feature type="domain" description="Cation/H(+) antiporter central" evidence="12">
    <location>
        <begin position="486"/>
        <end position="622"/>
    </location>
</feature>
<feature type="transmembrane region" description="Helical" evidence="10">
    <location>
        <begin position="108"/>
        <end position="125"/>
    </location>
</feature>
<feature type="transmembrane region" description="Helical" evidence="10">
    <location>
        <begin position="346"/>
        <end position="368"/>
    </location>
</feature>
<evidence type="ECO:0000256" key="10">
    <source>
        <dbReference type="SAM" id="Phobius"/>
    </source>
</evidence>
<evidence type="ECO:0008006" key="16">
    <source>
        <dbReference type="Google" id="ProtNLM"/>
    </source>
</evidence>
<dbReference type="InterPro" id="IPR038770">
    <property type="entry name" value="Na+/solute_symporter_sf"/>
</dbReference>
<evidence type="ECO:0000256" key="6">
    <source>
        <dbReference type="ARBA" id="ARBA00022989"/>
    </source>
</evidence>
<feature type="transmembrane region" description="Helical" evidence="10">
    <location>
        <begin position="43"/>
        <end position="64"/>
    </location>
</feature>
<accession>A0ABR2CNW4</accession>
<evidence type="ECO:0000313" key="15">
    <source>
        <dbReference type="Proteomes" id="UP001472677"/>
    </source>
</evidence>
<comment type="similarity">
    <text evidence="9">Belongs to the monovalent cation:proton antiporter 2 (CPA2) transporter (TC 2.A.37) family. CHX (TC 2.A.37.4) subfamily.</text>
</comment>
<dbReference type="Pfam" id="PF23259">
    <property type="entry name" value="CHX17_C"/>
    <property type="match status" value="1"/>
</dbReference>
<sequence>MNTSDNDYYVIKKTNEVVEACYYVKHTSNDPLWRDHSSLNTSLPFLLTQLFVVLFLDRLLLLVLRPIRQPPIVAHIICGVVLGPTLFSETDFSNKFIFPHKTTMVLETFANLALTYYMFLIGLEMDFSLILQSGAQVISVTAAGIMFPLLLGFGLYFMAIQDSEDFDRRGSLFWAIALTSTNFPDLTRILADLKLLRTSIGRIAMSSAILSDLFSWLLLIIAIAIFNGQKYKTILSTVVFVMICFFAFRPAIAWLINRTSKGEVISDTHVWFIMAGILLCGLATDACGSNSIVGAFMFGVILPKDETVRNKVVEKLNYFVTGILMPLFFLINGLRSDMPYMFSKTSWIMVFLVVVLSWAAKVVSVSLVALHYKMSSTDSMILGLLMNTKGVLALIILNTGRNIRALNNQTFPLMILALLVMSCLIEPIIAFVNKPSRKILRNLNRSIKGSEPEEELRILACVHSMRNVMGTLSLLKLSNGTRESPLAIFGTHLMELSKRASTTMLIVHNEGNQDEGGRYNRAKTETTNIIQAFENFEKANDEEGAVMVYTMSVISPYATMHVDICSLAEDKCVNLILLPFHKEVKADGHMGAANSNYANVNNNVLMSTPCSVAILVDRGISTKVFESQDKSFGYHTRQIAMLFVGGPDDREALAYACRMASHPNVSLTVARFFPGEQTPDPNIQSNASVNREKLTDDEHIEDLKLKATVVDSGIHYTEMTVNNGEETIAGIRTLGDNVFDLYIVGRRQGETKSPITEGLSDWGTCPELGALGDTLVSSNFALNASVLVVQHYISTDVVHEIPETFPACTLGIGAKQGVQRYDF</sequence>
<feature type="transmembrane region" description="Helical" evidence="10">
    <location>
        <begin position="380"/>
        <end position="399"/>
    </location>
</feature>